<accession>A0A3B0TVB6</accession>
<reference evidence="1" key="1">
    <citation type="submission" date="2018-06" db="EMBL/GenBank/DDBJ databases">
        <authorList>
            <person name="Zhirakovskaya E."/>
        </authorList>
    </citation>
    <scope>NUCLEOTIDE SEQUENCE</scope>
</reference>
<gene>
    <name evidence="1" type="ORF">MNBD_ALPHA12-900</name>
</gene>
<name>A0A3B0TVB6_9ZZZZ</name>
<evidence type="ECO:0000313" key="1">
    <source>
        <dbReference type="EMBL" id="VAW22611.1"/>
    </source>
</evidence>
<proteinExistence type="predicted"/>
<organism evidence="1">
    <name type="scientific">hydrothermal vent metagenome</name>
    <dbReference type="NCBI Taxonomy" id="652676"/>
    <lineage>
        <taxon>unclassified sequences</taxon>
        <taxon>metagenomes</taxon>
        <taxon>ecological metagenomes</taxon>
    </lineage>
</organism>
<dbReference type="AlphaFoldDB" id="A0A3B0TVB6"/>
<protein>
    <submittedName>
        <fullName evidence="1">Uncharacterized protein</fullName>
    </submittedName>
</protein>
<dbReference type="EMBL" id="UOEO01000207">
    <property type="protein sequence ID" value="VAW22611.1"/>
    <property type="molecule type" value="Genomic_DNA"/>
</dbReference>
<sequence>MNLMRFTTISLMAAIAFPAAALAVNPEDFAAKLSETILAQSTLEISFDSALADGDTVILSGLKIPSLGESKAAEMLNRTLTFTGVSETADGGYQAKQASVDDIDFTRKGVNLTLQNIVFNNIRLPGDPANDTLGAMMIYQGMSAGPLAVNIAGSDVFKIDNIKTNTIVSSDQNLIEGSYAISGIYGDLSQVNDRDIKQLKEAFSISELTGRMDGAFSWNLGDGTLALNEASVSLDKIGKINLTLDLSGYTLALVKQLQEANKSLAKLDPDSSEYQARSLQMLMGAVTQLSFDSFGLRFDDASISDKVLNMLTKEKGMSRQDMIAAANAMLPAVMADVASPVFIKQVVGAVSSFLENPQSIEVTARPNAPLPFLTIMAAAKDPSAVLDMLNVSVEANQEAK</sequence>